<organism evidence="11 12">
    <name type="scientific">Quillaja saponaria</name>
    <name type="common">Soap bark tree</name>
    <dbReference type="NCBI Taxonomy" id="32244"/>
    <lineage>
        <taxon>Eukaryota</taxon>
        <taxon>Viridiplantae</taxon>
        <taxon>Streptophyta</taxon>
        <taxon>Embryophyta</taxon>
        <taxon>Tracheophyta</taxon>
        <taxon>Spermatophyta</taxon>
        <taxon>Magnoliopsida</taxon>
        <taxon>eudicotyledons</taxon>
        <taxon>Gunneridae</taxon>
        <taxon>Pentapetalae</taxon>
        <taxon>rosids</taxon>
        <taxon>fabids</taxon>
        <taxon>Fabales</taxon>
        <taxon>Quillajaceae</taxon>
        <taxon>Quillaja</taxon>
    </lineage>
</organism>
<evidence type="ECO:0000259" key="10">
    <source>
        <dbReference type="SMART" id="SM01372"/>
    </source>
</evidence>
<dbReference type="Proteomes" id="UP001163823">
    <property type="component" value="Chromosome 4"/>
</dbReference>
<keyword evidence="5 9" id="KW-0238">DNA-binding</keyword>
<protein>
    <submittedName>
        <fullName evidence="11">E2F transcription factor-like E2FE</fullName>
    </submittedName>
</protein>
<evidence type="ECO:0000256" key="8">
    <source>
        <dbReference type="ARBA" id="ARBA00023306"/>
    </source>
</evidence>
<dbReference type="PANTHER" id="PTHR12081:SF7">
    <property type="entry name" value="TRANSCRIPTION FACTOR EFL-3"/>
    <property type="match status" value="1"/>
</dbReference>
<dbReference type="SUPFAM" id="SSF46785">
    <property type="entry name" value="Winged helix' DNA-binding domain"/>
    <property type="match status" value="2"/>
</dbReference>
<dbReference type="GO" id="GO:0090575">
    <property type="term" value="C:RNA polymerase II transcription regulator complex"/>
    <property type="evidence" value="ECO:0007669"/>
    <property type="project" value="TreeGrafter"/>
</dbReference>
<keyword evidence="4 9" id="KW-0805">Transcription regulation</keyword>
<feature type="domain" description="E2F/DP family winged-helix DNA-binding" evidence="10">
    <location>
        <begin position="18"/>
        <end position="83"/>
    </location>
</feature>
<dbReference type="Pfam" id="PF02319">
    <property type="entry name" value="WHD_E2F_TDP"/>
    <property type="match status" value="2"/>
</dbReference>
<dbReference type="FunFam" id="1.10.10.10:FF:000295">
    <property type="entry name" value="E2F transcription factor-like E2FE"/>
    <property type="match status" value="1"/>
</dbReference>
<dbReference type="FunFam" id="1.10.10.10:FF:000073">
    <property type="entry name" value="E2F transcription factor 8"/>
    <property type="match status" value="1"/>
</dbReference>
<dbReference type="AlphaFoldDB" id="A0AAD7PXC1"/>
<evidence type="ECO:0000313" key="11">
    <source>
        <dbReference type="EMBL" id="KAJ7970908.1"/>
    </source>
</evidence>
<keyword evidence="6 9" id="KW-0804">Transcription</keyword>
<evidence type="ECO:0000256" key="6">
    <source>
        <dbReference type="ARBA" id="ARBA00023163"/>
    </source>
</evidence>
<reference evidence="11" key="1">
    <citation type="journal article" date="2023" name="Science">
        <title>Elucidation of the pathway for biosynthesis of saponin adjuvants from the soapbark tree.</title>
        <authorList>
            <person name="Reed J."/>
            <person name="Orme A."/>
            <person name="El-Demerdash A."/>
            <person name="Owen C."/>
            <person name="Martin L.B.B."/>
            <person name="Misra R.C."/>
            <person name="Kikuchi S."/>
            <person name="Rejzek M."/>
            <person name="Martin A.C."/>
            <person name="Harkess A."/>
            <person name="Leebens-Mack J."/>
            <person name="Louveau T."/>
            <person name="Stephenson M.J."/>
            <person name="Osbourn A."/>
        </authorList>
    </citation>
    <scope>NUCLEOTIDE SEQUENCE</scope>
    <source>
        <strain evidence="11">S10</strain>
    </source>
</reference>
<proteinExistence type="inferred from homology"/>
<evidence type="ECO:0000256" key="3">
    <source>
        <dbReference type="ARBA" id="ARBA00022491"/>
    </source>
</evidence>
<evidence type="ECO:0000256" key="7">
    <source>
        <dbReference type="ARBA" id="ARBA00023242"/>
    </source>
</evidence>
<dbReference type="GO" id="GO:0000978">
    <property type="term" value="F:RNA polymerase II cis-regulatory region sequence-specific DNA binding"/>
    <property type="evidence" value="ECO:0007669"/>
    <property type="project" value="InterPro"/>
</dbReference>
<name>A0AAD7PXC1_QUISA</name>
<comment type="subcellular location">
    <subcellularLocation>
        <location evidence="1 9">Nucleus</location>
    </subcellularLocation>
</comment>
<sequence length="377" mass="42725">MSLFVSQESEPRPPIYSRKEKSLGVLCSNFLKLYNREGVGTIGLDDAASRLGVERRRMYDVVNILESVGIIARKAKNQYSWKGFKEIPRALKELKEEGLREKFKVSAYCSSAKVLNENENGGSSSLGIDCEDNSLSSSKIDSRRDKSLALLTENFIKLFLCSDVDIILLEDAARALPGDANNSTALRTKVRRLYDIANVFASINLIEKTNHPEGRKTACRWLGWRGKPDTGSDGTLELNGSKRRVFGAELTNYNLKRNKGDFVKSNQKEYIPVHTERDNLKNEDNGKMLEELPRKRSKGIVFGPFAPVVHRREDRQGKTVRQILDMESLSSTYRPQYCNKALSDLFAHYTEAWKSWFTKAAGQRKINPEHLDHANLT</sequence>
<feature type="domain" description="E2F/DP family winged-helix DNA-binding" evidence="10">
    <location>
        <begin position="143"/>
        <end position="223"/>
    </location>
</feature>
<evidence type="ECO:0000313" key="12">
    <source>
        <dbReference type="Proteomes" id="UP001163823"/>
    </source>
</evidence>
<dbReference type="GO" id="GO:0000981">
    <property type="term" value="F:DNA-binding transcription factor activity, RNA polymerase II-specific"/>
    <property type="evidence" value="ECO:0007669"/>
    <property type="project" value="TreeGrafter"/>
</dbReference>
<dbReference type="InterPro" id="IPR036390">
    <property type="entry name" value="WH_DNA-bd_sf"/>
</dbReference>
<evidence type="ECO:0000256" key="2">
    <source>
        <dbReference type="ARBA" id="ARBA00010940"/>
    </source>
</evidence>
<evidence type="ECO:0000256" key="5">
    <source>
        <dbReference type="ARBA" id="ARBA00023125"/>
    </source>
</evidence>
<keyword evidence="7 9" id="KW-0539">Nucleus</keyword>
<accession>A0AAD7PXC1</accession>
<dbReference type="SMART" id="SM01372">
    <property type="entry name" value="E2F_TDP"/>
    <property type="match status" value="2"/>
</dbReference>
<keyword evidence="12" id="KW-1185">Reference proteome</keyword>
<gene>
    <name evidence="11" type="ORF">O6P43_009022</name>
</gene>
<dbReference type="InterPro" id="IPR003316">
    <property type="entry name" value="E2F_WHTH_DNA-bd_dom"/>
</dbReference>
<dbReference type="InterPro" id="IPR036388">
    <property type="entry name" value="WH-like_DNA-bd_sf"/>
</dbReference>
<dbReference type="EMBL" id="JARAOO010000004">
    <property type="protein sequence ID" value="KAJ7970908.1"/>
    <property type="molecule type" value="Genomic_DNA"/>
</dbReference>
<keyword evidence="8" id="KW-0131">Cell cycle</keyword>
<keyword evidence="3" id="KW-0678">Repressor</keyword>
<evidence type="ECO:0000256" key="1">
    <source>
        <dbReference type="ARBA" id="ARBA00004123"/>
    </source>
</evidence>
<evidence type="ECO:0000256" key="4">
    <source>
        <dbReference type="ARBA" id="ARBA00023015"/>
    </source>
</evidence>
<dbReference type="InterPro" id="IPR015633">
    <property type="entry name" value="E2F"/>
</dbReference>
<comment type="caution">
    <text evidence="11">The sequence shown here is derived from an EMBL/GenBank/DDBJ whole genome shotgun (WGS) entry which is preliminary data.</text>
</comment>
<dbReference type="Gene3D" id="1.10.10.10">
    <property type="entry name" value="Winged helix-like DNA-binding domain superfamily/Winged helix DNA-binding domain"/>
    <property type="match status" value="2"/>
</dbReference>
<comment type="similarity">
    <text evidence="2 9">Belongs to the E2F/DP family.</text>
</comment>
<evidence type="ECO:0000256" key="9">
    <source>
        <dbReference type="RuleBase" id="RU003796"/>
    </source>
</evidence>
<dbReference type="PANTHER" id="PTHR12081">
    <property type="entry name" value="TRANSCRIPTION FACTOR E2F"/>
    <property type="match status" value="1"/>
</dbReference>